<dbReference type="Proteomes" id="UP001596447">
    <property type="component" value="Unassembled WGS sequence"/>
</dbReference>
<dbReference type="AlphaFoldDB" id="A0ABD5Z5M3"/>
<name>A0ABD5Z5M3_9EURY</name>
<keyword evidence="3" id="KW-1185">Reference proteome</keyword>
<dbReference type="InterPro" id="IPR050662">
    <property type="entry name" value="Sec-metab_biosynth-thioest"/>
</dbReference>
<dbReference type="Gene3D" id="1.10.10.10">
    <property type="entry name" value="Winged helix-like DNA-binding domain superfamily/Winged helix DNA-binding domain"/>
    <property type="match status" value="1"/>
</dbReference>
<organism evidence="2 3">
    <name type="scientific">Halospeciosus flavus</name>
    <dbReference type="NCBI Taxonomy" id="3032283"/>
    <lineage>
        <taxon>Archaea</taxon>
        <taxon>Methanobacteriati</taxon>
        <taxon>Methanobacteriota</taxon>
        <taxon>Stenosarchaea group</taxon>
        <taxon>Halobacteria</taxon>
        <taxon>Halobacteriales</taxon>
        <taxon>Halobacteriaceae</taxon>
        <taxon>Halospeciosus</taxon>
    </lineage>
</organism>
<dbReference type="PANTHER" id="PTHR23131">
    <property type="entry name" value="ENDORIBONUCLEASE LACTB2"/>
    <property type="match status" value="1"/>
</dbReference>
<accession>A0ABD5Z5M3</accession>
<gene>
    <name evidence="2" type="ORF">ACFQJ9_14145</name>
</gene>
<dbReference type="PANTHER" id="PTHR23131:SF0">
    <property type="entry name" value="ENDORIBONUCLEASE LACTB2"/>
    <property type="match status" value="1"/>
</dbReference>
<feature type="domain" description="Metallo-beta-lactamase" evidence="1">
    <location>
        <begin position="17"/>
        <end position="170"/>
    </location>
</feature>
<dbReference type="Pfam" id="PF17778">
    <property type="entry name" value="WHD_BLACT"/>
    <property type="match status" value="1"/>
</dbReference>
<dbReference type="RefSeq" id="WP_279527319.1">
    <property type="nucleotide sequence ID" value="NZ_CP122312.1"/>
</dbReference>
<dbReference type="SUPFAM" id="SSF56281">
    <property type="entry name" value="Metallo-hydrolase/oxidoreductase"/>
    <property type="match status" value="1"/>
</dbReference>
<dbReference type="EMBL" id="JBHTAR010000011">
    <property type="protein sequence ID" value="MFC7200542.1"/>
    <property type="molecule type" value="Genomic_DNA"/>
</dbReference>
<comment type="caution">
    <text evidence="2">The sequence shown here is derived from an EMBL/GenBank/DDBJ whole genome shotgun (WGS) entry which is preliminary data.</text>
</comment>
<dbReference type="InterPro" id="IPR036866">
    <property type="entry name" value="RibonucZ/Hydroxyglut_hydro"/>
</dbReference>
<dbReference type="Gene3D" id="3.60.15.10">
    <property type="entry name" value="Ribonuclease Z/Hydroxyacylglutathione hydrolase-like"/>
    <property type="match status" value="1"/>
</dbReference>
<protein>
    <submittedName>
        <fullName evidence="2">MBL fold metallo-hydrolase</fullName>
    </submittedName>
</protein>
<dbReference type="InterPro" id="IPR041516">
    <property type="entry name" value="LACTB2_WH"/>
</dbReference>
<dbReference type="InterPro" id="IPR036388">
    <property type="entry name" value="WH-like_DNA-bd_sf"/>
</dbReference>
<dbReference type="SMART" id="SM00849">
    <property type="entry name" value="Lactamase_B"/>
    <property type="match status" value="1"/>
</dbReference>
<reference evidence="2 3" key="1">
    <citation type="journal article" date="2019" name="Int. J. Syst. Evol. Microbiol.">
        <title>The Global Catalogue of Microorganisms (GCM) 10K type strain sequencing project: providing services to taxonomists for standard genome sequencing and annotation.</title>
        <authorList>
            <consortium name="The Broad Institute Genomics Platform"/>
            <consortium name="The Broad Institute Genome Sequencing Center for Infectious Disease"/>
            <person name="Wu L."/>
            <person name="Ma J."/>
        </authorList>
    </citation>
    <scope>NUCLEOTIDE SEQUENCE [LARGE SCALE GENOMIC DNA]</scope>
    <source>
        <strain evidence="2 3">XZGYJ-43</strain>
    </source>
</reference>
<proteinExistence type="predicted"/>
<evidence type="ECO:0000313" key="3">
    <source>
        <dbReference type="Proteomes" id="UP001596447"/>
    </source>
</evidence>
<evidence type="ECO:0000259" key="1">
    <source>
        <dbReference type="SMART" id="SM00849"/>
    </source>
</evidence>
<dbReference type="InterPro" id="IPR001279">
    <property type="entry name" value="Metallo-B-lactamas"/>
</dbReference>
<dbReference type="Pfam" id="PF00753">
    <property type="entry name" value="Lactamase_B"/>
    <property type="match status" value="1"/>
</dbReference>
<sequence>MIRRHAFDVDLRVPSGATNGYRVDSLLVDPAGSAQDIVDSVNTVEVSDIVLTHTHADHAGGVATAAERTDATVWSHARHVDAFETTTGVEPDRTFRAGDTVGPATVVETPGHARDHVALRVDDDYLSGDLVFGADVGSTFVGGEGADMRAYVTSLRRLYARDPDTLYPGHGPPIEDPRGRIADLLAHRRERERSIERAVGEGARTVDEILDAVYEKDLGDFRRLAALTIEAHLDKLAVEGRVAWDGERADPT</sequence>
<evidence type="ECO:0000313" key="2">
    <source>
        <dbReference type="EMBL" id="MFC7200542.1"/>
    </source>
</evidence>